<comment type="caution">
    <text evidence="1">The sequence shown here is derived from an EMBL/GenBank/DDBJ whole genome shotgun (WGS) entry which is preliminary data.</text>
</comment>
<evidence type="ECO:0000313" key="1">
    <source>
        <dbReference type="EMBL" id="RYR55985.1"/>
    </source>
</evidence>
<proteinExistence type="predicted"/>
<dbReference type="AlphaFoldDB" id="A0A445CYJ6"/>
<accession>A0A445CYJ6</accession>
<dbReference type="EMBL" id="SDMP01000005">
    <property type="protein sequence ID" value="RYR55985.1"/>
    <property type="molecule type" value="Genomic_DNA"/>
</dbReference>
<name>A0A445CYJ6_ARAHY</name>
<dbReference type="Proteomes" id="UP000289738">
    <property type="component" value="Chromosome A05"/>
</dbReference>
<protein>
    <submittedName>
        <fullName evidence="1">Uncharacterized protein</fullName>
    </submittedName>
</protein>
<evidence type="ECO:0000313" key="2">
    <source>
        <dbReference type="Proteomes" id="UP000289738"/>
    </source>
</evidence>
<sequence length="39" mass="4764">MGHVKREVDFMQQVMQRSRGRRESSHIMFMLWRGSLKQV</sequence>
<keyword evidence="2" id="KW-1185">Reference proteome</keyword>
<reference evidence="1 2" key="1">
    <citation type="submission" date="2019-01" db="EMBL/GenBank/DDBJ databases">
        <title>Sequencing of cultivated peanut Arachis hypogaea provides insights into genome evolution and oil improvement.</title>
        <authorList>
            <person name="Chen X."/>
        </authorList>
    </citation>
    <scope>NUCLEOTIDE SEQUENCE [LARGE SCALE GENOMIC DNA]</scope>
    <source>
        <strain evidence="2">cv. Fuhuasheng</strain>
        <tissue evidence="1">Leaves</tissue>
    </source>
</reference>
<organism evidence="1 2">
    <name type="scientific">Arachis hypogaea</name>
    <name type="common">Peanut</name>
    <dbReference type="NCBI Taxonomy" id="3818"/>
    <lineage>
        <taxon>Eukaryota</taxon>
        <taxon>Viridiplantae</taxon>
        <taxon>Streptophyta</taxon>
        <taxon>Embryophyta</taxon>
        <taxon>Tracheophyta</taxon>
        <taxon>Spermatophyta</taxon>
        <taxon>Magnoliopsida</taxon>
        <taxon>eudicotyledons</taxon>
        <taxon>Gunneridae</taxon>
        <taxon>Pentapetalae</taxon>
        <taxon>rosids</taxon>
        <taxon>fabids</taxon>
        <taxon>Fabales</taxon>
        <taxon>Fabaceae</taxon>
        <taxon>Papilionoideae</taxon>
        <taxon>50 kb inversion clade</taxon>
        <taxon>dalbergioids sensu lato</taxon>
        <taxon>Dalbergieae</taxon>
        <taxon>Pterocarpus clade</taxon>
        <taxon>Arachis</taxon>
    </lineage>
</organism>
<gene>
    <name evidence="1" type="ORF">Ahy_A05g021801</name>
</gene>